<dbReference type="AlphaFoldDB" id="A0A9X2XAY3"/>
<evidence type="ECO:0000313" key="3">
    <source>
        <dbReference type="Proteomes" id="UP001149009"/>
    </source>
</evidence>
<dbReference type="InterPro" id="IPR011852">
    <property type="entry name" value="TRAP_TAXI"/>
</dbReference>
<dbReference type="PANTHER" id="PTHR42941">
    <property type="entry name" value="SLL1037 PROTEIN"/>
    <property type="match status" value="1"/>
</dbReference>
<dbReference type="SUPFAM" id="SSF53850">
    <property type="entry name" value="Periplasmic binding protein-like II"/>
    <property type="match status" value="1"/>
</dbReference>
<organism evidence="2 3">
    <name type="scientific">Chelativorans petroleitrophicus</name>
    <dbReference type="NCBI Taxonomy" id="2975484"/>
    <lineage>
        <taxon>Bacteria</taxon>
        <taxon>Pseudomonadati</taxon>
        <taxon>Pseudomonadota</taxon>
        <taxon>Alphaproteobacteria</taxon>
        <taxon>Hyphomicrobiales</taxon>
        <taxon>Phyllobacteriaceae</taxon>
        <taxon>Chelativorans</taxon>
    </lineage>
</organism>
<name>A0A9X2XAY3_9HYPH</name>
<feature type="chain" id="PRO_5040887511" evidence="1">
    <location>
        <begin position="23"/>
        <end position="318"/>
    </location>
</feature>
<dbReference type="PANTHER" id="PTHR42941:SF1">
    <property type="entry name" value="SLL1037 PROTEIN"/>
    <property type="match status" value="1"/>
</dbReference>
<keyword evidence="1" id="KW-0732">Signal</keyword>
<accession>A0A9X2XAY3</accession>
<gene>
    <name evidence="2" type="ORF">NYR54_13780</name>
</gene>
<dbReference type="NCBIfam" id="TIGR02122">
    <property type="entry name" value="TRAP_TAXI"/>
    <property type="match status" value="1"/>
</dbReference>
<dbReference type="Gene3D" id="3.40.190.10">
    <property type="entry name" value="Periplasmic binding protein-like II"/>
    <property type="match status" value="2"/>
</dbReference>
<dbReference type="Proteomes" id="UP001149009">
    <property type="component" value="Unassembled WGS sequence"/>
</dbReference>
<keyword evidence="3" id="KW-1185">Reference proteome</keyword>
<reference evidence="2" key="1">
    <citation type="submission" date="2022-08" db="EMBL/GenBank/DDBJ databases">
        <title>Chelativorans sichuanense sp. nov., a paraffin oil-degrading bacterium isolated from a mixture of oil-based drill cuttings and paddy soil.</title>
        <authorList>
            <person name="Yu J."/>
            <person name="Liu H."/>
            <person name="Chen Q."/>
        </authorList>
    </citation>
    <scope>NUCLEOTIDE SEQUENCE</scope>
    <source>
        <strain evidence="2">SCAU 2101</strain>
    </source>
</reference>
<protein>
    <submittedName>
        <fullName evidence="2">TAXI family TRAP transporter solute-binding subunit</fullName>
    </submittedName>
</protein>
<dbReference type="RefSeq" id="WP_261516271.1">
    <property type="nucleotide sequence ID" value="NZ_JAODNV010000014.1"/>
</dbReference>
<dbReference type="EMBL" id="JAODNV010000014">
    <property type="protein sequence ID" value="MCT8991349.1"/>
    <property type="molecule type" value="Genomic_DNA"/>
</dbReference>
<comment type="caution">
    <text evidence="2">The sequence shown here is derived from an EMBL/GenBank/DDBJ whole genome shotgun (WGS) entry which is preliminary data.</text>
</comment>
<dbReference type="Pfam" id="PF16868">
    <property type="entry name" value="NMT1_3"/>
    <property type="match status" value="1"/>
</dbReference>
<evidence type="ECO:0000256" key="1">
    <source>
        <dbReference type="SAM" id="SignalP"/>
    </source>
</evidence>
<evidence type="ECO:0000313" key="2">
    <source>
        <dbReference type="EMBL" id="MCT8991349.1"/>
    </source>
</evidence>
<proteinExistence type="predicted"/>
<sequence>MKRHLALAVLSAVLAFGTHASAQTVGIATSNPGSIFHNIGTAVANAANQAGLNATIQPATSPNQYIPFVNSGGIEFGVANLQEVNYALEGKEWFSGSVNPDLRIVGLVMPLVEAIFVRADSDIHTIADLKGKPMVDGYTAQNTILPQLDAMYATAGMTRADMQPVQVPSVVAGADAFIAGDSVGFIFAHGAGKVREADAAVGGLRALPIEATEENLRLARQFWPVAFFVELEPGPNLPGVLEKATYFAYPQVVFTHANVPDDLVYQMTKVLYESKDVMAKTFPSFNNFNPDDMVGEIAPSEYHPGAIRFYKELGLWKD</sequence>
<feature type="signal peptide" evidence="1">
    <location>
        <begin position="1"/>
        <end position="22"/>
    </location>
</feature>